<evidence type="ECO:0000313" key="7">
    <source>
        <dbReference type="Proteomes" id="UP001296969"/>
    </source>
</evidence>
<dbReference type="RefSeq" id="WP_228398789.1">
    <property type="nucleotide sequence ID" value="NZ_JADRCP010000004.1"/>
</dbReference>
<accession>A0A9D7FZ51</accession>
<evidence type="ECO:0000259" key="3">
    <source>
        <dbReference type="Pfam" id="PF02525"/>
    </source>
</evidence>
<dbReference type="GO" id="GO:0003955">
    <property type="term" value="F:NAD(P)H dehydrogenase (quinone) activity"/>
    <property type="evidence" value="ECO:0007669"/>
    <property type="project" value="TreeGrafter"/>
</dbReference>
<dbReference type="Gene3D" id="3.40.50.360">
    <property type="match status" value="1"/>
</dbReference>
<dbReference type="InterPro" id="IPR003680">
    <property type="entry name" value="Flavodoxin_fold"/>
</dbReference>
<sequence length="198" mass="22805">MKSENMYIIWSHPRADSLTAKIVEEIQGEATRNDISVTTLDLYRRGFNPALEQDDEPDWQNPQKQYSSEVHQLFGELQDKDTLVFVFPLWWYSFPAMLKGYLDRVWNHGLAYGKGSTLAGKKIRWVALIGGSEDKFIEYGWCKNMTDFLNGAASYLGIEDNGITFLYNTIGVEQDIGDNQSHYESLFEKSRRIVDTLL</sequence>
<keyword evidence="2 5" id="KW-0560">Oxidoreductase</keyword>
<evidence type="ECO:0000313" key="6">
    <source>
        <dbReference type="Proteomes" id="UP000807542"/>
    </source>
</evidence>
<keyword evidence="7" id="KW-1185">Reference proteome</keyword>
<proteinExistence type="inferred from homology"/>
<dbReference type="NCBIfam" id="NF007280">
    <property type="entry name" value="PRK09739.1"/>
    <property type="match status" value="1"/>
</dbReference>
<reference evidence="5 7" key="1">
    <citation type="submission" date="2020-11" db="EMBL/GenBank/DDBJ databases">
        <title>Insectihabitans protaetiae gen. nov. sp. nov. and Insectihabitans allomyrinae sp. nov., isolated from larvae of Protaetia brevitarsis seulensis and Allomyrina dichotoma, respectively.</title>
        <authorList>
            <person name="Lee S.D."/>
            <person name="Byeon Y.-S."/>
            <person name="Kim S.-M."/>
            <person name="Yang H.L."/>
            <person name="Kim I.S."/>
        </authorList>
    </citation>
    <scope>NUCLEOTIDE SEQUENCE</scope>
    <source>
        <strain evidence="5">CWB-B4</strain>
        <strain evidence="4 7">CWB-B43</strain>
    </source>
</reference>
<evidence type="ECO:0000313" key="5">
    <source>
        <dbReference type="EMBL" id="MBK5177456.1"/>
    </source>
</evidence>
<dbReference type="AlphaFoldDB" id="A0A9D7FZ51"/>
<dbReference type="PANTHER" id="PTHR10204">
    <property type="entry name" value="NAD P H OXIDOREDUCTASE-RELATED"/>
    <property type="match status" value="1"/>
</dbReference>
<feature type="domain" description="Flavodoxin-like fold" evidence="3">
    <location>
        <begin position="5"/>
        <end position="175"/>
    </location>
</feature>
<dbReference type="InterPro" id="IPR029039">
    <property type="entry name" value="Flavoprotein-like_sf"/>
</dbReference>
<comment type="caution">
    <text evidence="5">The sequence shown here is derived from an EMBL/GenBank/DDBJ whole genome shotgun (WGS) entry which is preliminary data.</text>
</comment>
<dbReference type="Proteomes" id="UP000807542">
    <property type="component" value="Unassembled WGS sequence"/>
</dbReference>
<evidence type="ECO:0000256" key="1">
    <source>
        <dbReference type="ARBA" id="ARBA00006252"/>
    </source>
</evidence>
<organism evidence="5 6">
    <name type="scientific">Limnobaculum xujianqingii</name>
    <dbReference type="NCBI Taxonomy" id="2738837"/>
    <lineage>
        <taxon>Bacteria</taxon>
        <taxon>Pseudomonadati</taxon>
        <taxon>Pseudomonadota</taxon>
        <taxon>Gammaproteobacteria</taxon>
        <taxon>Enterobacterales</taxon>
        <taxon>Budviciaceae</taxon>
        <taxon>Limnobaculum</taxon>
    </lineage>
</organism>
<dbReference type="GO" id="GO:0005829">
    <property type="term" value="C:cytosol"/>
    <property type="evidence" value="ECO:0007669"/>
    <property type="project" value="TreeGrafter"/>
</dbReference>
<dbReference type="EMBL" id="JADRCP010000004">
    <property type="protein sequence ID" value="MBK5177456.1"/>
    <property type="molecule type" value="Genomic_DNA"/>
</dbReference>
<comment type="similarity">
    <text evidence="1">Belongs to the NAD(P)H dehydrogenase (quinone) family.</text>
</comment>
<evidence type="ECO:0000313" key="4">
    <source>
        <dbReference type="EMBL" id="MBK5074147.1"/>
    </source>
</evidence>
<gene>
    <name evidence="5" type="ORF">I2492_14130</name>
    <name evidence="4" type="ORF">I2493_14130</name>
</gene>
<protein>
    <submittedName>
        <fullName evidence="5">NAD(P)H oxidoreductase</fullName>
        <ecNumber evidence="5">1.6.99.-</ecNumber>
    </submittedName>
</protein>
<evidence type="ECO:0000256" key="2">
    <source>
        <dbReference type="ARBA" id="ARBA00023002"/>
    </source>
</evidence>
<dbReference type="EC" id="1.6.99.-" evidence="5"/>
<dbReference type="EMBL" id="JADRCQ010000004">
    <property type="protein sequence ID" value="MBK5074147.1"/>
    <property type="molecule type" value="Genomic_DNA"/>
</dbReference>
<name>A0A9D7FZ51_9GAMM</name>
<dbReference type="PANTHER" id="PTHR10204:SF34">
    <property type="entry name" value="NAD(P)H DEHYDROGENASE [QUINONE] 1 ISOFORM 1"/>
    <property type="match status" value="1"/>
</dbReference>
<dbReference type="Proteomes" id="UP001296969">
    <property type="component" value="Unassembled WGS sequence"/>
</dbReference>
<dbReference type="Pfam" id="PF02525">
    <property type="entry name" value="Flavodoxin_2"/>
    <property type="match status" value="1"/>
</dbReference>
<dbReference type="InterPro" id="IPR051545">
    <property type="entry name" value="NAD(P)H_dehydrogenase_qn"/>
</dbReference>
<dbReference type="SUPFAM" id="SSF52218">
    <property type="entry name" value="Flavoproteins"/>
    <property type="match status" value="1"/>
</dbReference>